<protein>
    <submittedName>
        <fullName evidence="2">Gem-associated protein 8-like</fullName>
    </submittedName>
</protein>
<sequence>MAEKAPSSKDPWYSHPVYERYWQHYHQGMAWMQNHHLAYRKALESYANLLWYFSALSVNHSHPAEQSECPWPSYGPHSGAHRPQGAHLHPWGSQQHPRDCALFQASNREVAAWTSEETMVSESEGEIECDLSNMQITPELREYFEQTERHKEERRRLQRLEDERLSQYVKADHDLYFPIHRSVEPPSERPGERRQAEMKRLYGESATKIMAMEATVQLNFNKLCDRKPPKYWPVIPLKF</sequence>
<dbReference type="RefSeq" id="XP_045143297.1">
    <property type="nucleotide sequence ID" value="XM_045287362.1"/>
</dbReference>
<reference evidence="2" key="1">
    <citation type="submission" date="2025-08" db="UniProtKB">
        <authorList>
            <consortium name="RefSeq"/>
        </authorList>
    </citation>
    <scope>IDENTIFICATION</scope>
</reference>
<evidence type="ECO:0000313" key="1">
    <source>
        <dbReference type="Proteomes" id="UP000694863"/>
    </source>
</evidence>
<keyword evidence="1" id="KW-1185">Reference proteome</keyword>
<name>A0AC55CUX1_ECHTE</name>
<proteinExistence type="predicted"/>
<accession>A0AC55CUX1</accession>
<evidence type="ECO:0000313" key="2">
    <source>
        <dbReference type="RefSeq" id="XP_045143297.1"/>
    </source>
</evidence>
<gene>
    <name evidence="2" type="primary">LOC101652318</name>
</gene>
<dbReference type="Proteomes" id="UP000694863">
    <property type="component" value="Unplaced"/>
</dbReference>
<organism evidence="1 2">
    <name type="scientific">Echinops telfairi</name>
    <name type="common">Lesser hedgehog tenrec</name>
    <dbReference type="NCBI Taxonomy" id="9371"/>
    <lineage>
        <taxon>Eukaryota</taxon>
        <taxon>Metazoa</taxon>
        <taxon>Chordata</taxon>
        <taxon>Craniata</taxon>
        <taxon>Vertebrata</taxon>
        <taxon>Euteleostomi</taxon>
        <taxon>Mammalia</taxon>
        <taxon>Eutheria</taxon>
        <taxon>Afrotheria</taxon>
        <taxon>Tenrecidae</taxon>
        <taxon>Tenrecinae</taxon>
        <taxon>Echinops</taxon>
    </lineage>
</organism>